<evidence type="ECO:0000313" key="8">
    <source>
        <dbReference type="EMBL" id="CAD5213937.1"/>
    </source>
</evidence>
<proteinExistence type="inferred from homology"/>
<evidence type="ECO:0000256" key="5">
    <source>
        <dbReference type="RuleBase" id="RU000304"/>
    </source>
</evidence>
<keyword evidence="5" id="KW-0808">Transferase</keyword>
<dbReference type="InterPro" id="IPR050235">
    <property type="entry name" value="CK1_Ser-Thr_kinase"/>
</dbReference>
<dbReference type="GO" id="GO:0004674">
    <property type="term" value="F:protein serine/threonine kinase activity"/>
    <property type="evidence" value="ECO:0007669"/>
    <property type="project" value="UniProtKB-KW"/>
</dbReference>
<reference evidence="8" key="1">
    <citation type="submission" date="2020-09" db="EMBL/GenBank/DDBJ databases">
        <authorList>
            <person name="Kikuchi T."/>
        </authorList>
    </citation>
    <scope>NUCLEOTIDE SEQUENCE</scope>
    <source>
        <strain evidence="8">SH1</strain>
    </source>
</reference>
<keyword evidence="2 4" id="KW-0547">Nucleotide-binding</keyword>
<feature type="domain" description="Protein kinase" evidence="7">
    <location>
        <begin position="52"/>
        <end position="309"/>
    </location>
</feature>
<protein>
    <recommendedName>
        <fullName evidence="1">non-specific serine/threonine protein kinase</fullName>
        <ecNumber evidence="1">2.7.11.1</ecNumber>
    </recommendedName>
</protein>
<dbReference type="InterPro" id="IPR000719">
    <property type="entry name" value="Prot_kinase_dom"/>
</dbReference>
<dbReference type="EMBL" id="CAJFCW020000003">
    <property type="protein sequence ID" value="CAG9101798.1"/>
    <property type="molecule type" value="Genomic_DNA"/>
</dbReference>
<dbReference type="Gene3D" id="1.10.510.10">
    <property type="entry name" value="Transferase(Phosphotransferase) domain 1"/>
    <property type="match status" value="1"/>
</dbReference>
<sequence length="360" mass="42136">MDVSHRDVKTYRFKNRGDDVTGSIKKRDIRDPRSKKRDRLFRDGEWLVKGNIQIIRMIGEGGFGQIYEAEDKKGVRMAVKTGPRNHKSAPRMVLEQFLLQKISRYEFFPDFYRSGSTDTVNYICMELLGPNVHDLKKKRDSGHFSTATSFGVAHQMVYALEAVHYVGYLHRDVKPSNMCLRTENSRVVLLVDFGLARRYLDQRGVLRRFRSYAGFRGTGRYASWRVHDHQEHTVVDDFWSLVYSTIEMAMGDLPWRKVQDPKHLIKAKRQFVPKMRRYTSRMTYLFSYLNSCEPHYRIDYSKVKKALKLPDDEADEPYDWEAEEIYTESSDYNESTRATASESVESEESEAGEKVVLLEE</sequence>
<feature type="binding site" evidence="4">
    <location>
        <position position="80"/>
    </location>
    <ligand>
        <name>ATP</name>
        <dbReference type="ChEBI" id="CHEBI:30616"/>
    </ligand>
</feature>
<name>A0A811KEL6_9BILA</name>
<dbReference type="GO" id="GO:0005524">
    <property type="term" value="F:ATP binding"/>
    <property type="evidence" value="ECO:0007669"/>
    <property type="project" value="UniProtKB-UniRule"/>
</dbReference>
<keyword evidence="5" id="KW-0418">Kinase</keyword>
<dbReference type="OrthoDB" id="5979581at2759"/>
<evidence type="ECO:0000256" key="2">
    <source>
        <dbReference type="ARBA" id="ARBA00022741"/>
    </source>
</evidence>
<dbReference type="Proteomes" id="UP000614601">
    <property type="component" value="Unassembled WGS sequence"/>
</dbReference>
<feature type="compositionally biased region" description="Basic and acidic residues" evidence="6">
    <location>
        <begin position="351"/>
        <end position="360"/>
    </location>
</feature>
<dbReference type="AlphaFoldDB" id="A0A811KEL6"/>
<dbReference type="PROSITE" id="PS50011">
    <property type="entry name" value="PROTEIN_KINASE_DOM"/>
    <property type="match status" value="1"/>
</dbReference>
<dbReference type="EC" id="2.7.11.1" evidence="1"/>
<keyword evidence="5" id="KW-0723">Serine/threonine-protein kinase</keyword>
<organism evidence="8 9">
    <name type="scientific">Bursaphelenchus okinawaensis</name>
    <dbReference type="NCBI Taxonomy" id="465554"/>
    <lineage>
        <taxon>Eukaryota</taxon>
        <taxon>Metazoa</taxon>
        <taxon>Ecdysozoa</taxon>
        <taxon>Nematoda</taxon>
        <taxon>Chromadorea</taxon>
        <taxon>Rhabditida</taxon>
        <taxon>Tylenchina</taxon>
        <taxon>Tylenchomorpha</taxon>
        <taxon>Aphelenchoidea</taxon>
        <taxon>Aphelenchoididae</taxon>
        <taxon>Bursaphelenchus</taxon>
    </lineage>
</organism>
<evidence type="ECO:0000259" key="7">
    <source>
        <dbReference type="PROSITE" id="PS50011"/>
    </source>
</evidence>
<evidence type="ECO:0000256" key="1">
    <source>
        <dbReference type="ARBA" id="ARBA00012513"/>
    </source>
</evidence>
<keyword evidence="3 4" id="KW-0067">ATP-binding</keyword>
<evidence type="ECO:0000313" key="9">
    <source>
        <dbReference type="Proteomes" id="UP000614601"/>
    </source>
</evidence>
<dbReference type="PROSITE" id="PS00108">
    <property type="entry name" value="PROTEIN_KINASE_ST"/>
    <property type="match status" value="1"/>
</dbReference>
<dbReference type="InterPro" id="IPR017441">
    <property type="entry name" value="Protein_kinase_ATP_BS"/>
</dbReference>
<gene>
    <name evidence="8" type="ORF">BOKJ2_LOCUS5342</name>
</gene>
<dbReference type="EMBL" id="CAJFDH010000003">
    <property type="protein sequence ID" value="CAD5213937.1"/>
    <property type="molecule type" value="Genomic_DNA"/>
</dbReference>
<dbReference type="PANTHER" id="PTHR11909">
    <property type="entry name" value="CASEIN KINASE-RELATED"/>
    <property type="match status" value="1"/>
</dbReference>
<dbReference type="SUPFAM" id="SSF56112">
    <property type="entry name" value="Protein kinase-like (PK-like)"/>
    <property type="match status" value="1"/>
</dbReference>
<feature type="region of interest" description="Disordered" evidence="6">
    <location>
        <begin position="325"/>
        <end position="360"/>
    </location>
</feature>
<dbReference type="Pfam" id="PF00069">
    <property type="entry name" value="Pkinase"/>
    <property type="match status" value="1"/>
</dbReference>
<dbReference type="Proteomes" id="UP000783686">
    <property type="component" value="Unassembled WGS sequence"/>
</dbReference>
<evidence type="ECO:0000256" key="3">
    <source>
        <dbReference type="ARBA" id="ARBA00022840"/>
    </source>
</evidence>
<evidence type="ECO:0000256" key="4">
    <source>
        <dbReference type="PROSITE-ProRule" id="PRU10141"/>
    </source>
</evidence>
<keyword evidence="9" id="KW-1185">Reference proteome</keyword>
<comment type="caution">
    <text evidence="8">The sequence shown here is derived from an EMBL/GenBank/DDBJ whole genome shotgun (WGS) entry which is preliminary data.</text>
</comment>
<evidence type="ECO:0000256" key="6">
    <source>
        <dbReference type="SAM" id="MobiDB-lite"/>
    </source>
</evidence>
<dbReference type="InterPro" id="IPR011009">
    <property type="entry name" value="Kinase-like_dom_sf"/>
</dbReference>
<dbReference type="PROSITE" id="PS00107">
    <property type="entry name" value="PROTEIN_KINASE_ATP"/>
    <property type="match status" value="1"/>
</dbReference>
<dbReference type="InterPro" id="IPR008271">
    <property type="entry name" value="Ser/Thr_kinase_AS"/>
</dbReference>
<comment type="similarity">
    <text evidence="5">Belongs to the protein kinase superfamily.</text>
</comment>
<accession>A0A811KEL6</accession>
<dbReference type="SMART" id="SM00220">
    <property type="entry name" value="S_TKc"/>
    <property type="match status" value="1"/>
</dbReference>